<dbReference type="Proteomes" id="UP001066276">
    <property type="component" value="Chromosome 4_2"/>
</dbReference>
<organism evidence="2 3">
    <name type="scientific">Pleurodeles waltl</name>
    <name type="common">Iberian ribbed newt</name>
    <dbReference type="NCBI Taxonomy" id="8319"/>
    <lineage>
        <taxon>Eukaryota</taxon>
        <taxon>Metazoa</taxon>
        <taxon>Chordata</taxon>
        <taxon>Craniata</taxon>
        <taxon>Vertebrata</taxon>
        <taxon>Euteleostomi</taxon>
        <taxon>Amphibia</taxon>
        <taxon>Batrachia</taxon>
        <taxon>Caudata</taxon>
        <taxon>Salamandroidea</taxon>
        <taxon>Salamandridae</taxon>
        <taxon>Pleurodelinae</taxon>
        <taxon>Pleurodeles</taxon>
    </lineage>
</organism>
<keyword evidence="3" id="KW-1185">Reference proteome</keyword>
<evidence type="ECO:0000313" key="2">
    <source>
        <dbReference type="EMBL" id="KAJ1161779.1"/>
    </source>
</evidence>
<protein>
    <submittedName>
        <fullName evidence="2">Uncharacterized protein</fullName>
    </submittedName>
</protein>
<gene>
    <name evidence="2" type="ORF">NDU88_002260</name>
</gene>
<evidence type="ECO:0000313" key="3">
    <source>
        <dbReference type="Proteomes" id="UP001066276"/>
    </source>
</evidence>
<reference evidence="2" key="1">
    <citation type="journal article" date="2022" name="bioRxiv">
        <title>Sequencing and chromosome-scale assembly of the giantPleurodeles waltlgenome.</title>
        <authorList>
            <person name="Brown T."/>
            <person name="Elewa A."/>
            <person name="Iarovenko S."/>
            <person name="Subramanian E."/>
            <person name="Araus A.J."/>
            <person name="Petzold A."/>
            <person name="Susuki M."/>
            <person name="Suzuki K.-i.T."/>
            <person name="Hayashi T."/>
            <person name="Toyoda A."/>
            <person name="Oliveira C."/>
            <person name="Osipova E."/>
            <person name="Leigh N.D."/>
            <person name="Simon A."/>
            <person name="Yun M.H."/>
        </authorList>
    </citation>
    <scope>NUCLEOTIDE SEQUENCE</scope>
    <source>
        <strain evidence="2">20211129_DDA</strain>
        <tissue evidence="2">Liver</tissue>
    </source>
</reference>
<dbReference type="AlphaFoldDB" id="A0AAV7SDU1"/>
<feature type="region of interest" description="Disordered" evidence="1">
    <location>
        <begin position="1"/>
        <end position="25"/>
    </location>
</feature>
<evidence type="ECO:0000256" key="1">
    <source>
        <dbReference type="SAM" id="MobiDB-lite"/>
    </source>
</evidence>
<sequence length="103" mass="10891">MPSGGSRSYSEPTGAASCAPPFLSRVPPLLPPRLLGSLLPHIRMRVPAPSHSFRALPDALRPSRSDFPSPTLTPGLVGAPGQQNLLPRRPGISCSPREFENSG</sequence>
<feature type="region of interest" description="Disordered" evidence="1">
    <location>
        <begin position="53"/>
        <end position="103"/>
    </location>
</feature>
<dbReference type="EMBL" id="JANPWB010000008">
    <property type="protein sequence ID" value="KAJ1161779.1"/>
    <property type="molecule type" value="Genomic_DNA"/>
</dbReference>
<comment type="caution">
    <text evidence="2">The sequence shown here is derived from an EMBL/GenBank/DDBJ whole genome shotgun (WGS) entry which is preliminary data.</text>
</comment>
<accession>A0AAV7SDU1</accession>
<name>A0AAV7SDU1_PLEWA</name>
<feature type="compositionally biased region" description="Polar residues" evidence="1">
    <location>
        <begin position="1"/>
        <end position="11"/>
    </location>
</feature>
<proteinExistence type="predicted"/>